<accession>A0A0N4ZK12</accession>
<keyword evidence="1" id="KW-0812">Transmembrane</keyword>
<reference evidence="3" key="1">
    <citation type="submission" date="2017-02" db="UniProtKB">
        <authorList>
            <consortium name="WormBaseParasite"/>
        </authorList>
    </citation>
    <scope>IDENTIFICATION</scope>
</reference>
<feature type="transmembrane region" description="Helical" evidence="1">
    <location>
        <begin position="46"/>
        <end position="67"/>
    </location>
</feature>
<dbReference type="Gene3D" id="1.20.1070.10">
    <property type="entry name" value="Rhodopsin 7-helix transmembrane proteins"/>
    <property type="match status" value="1"/>
</dbReference>
<keyword evidence="1" id="KW-1133">Transmembrane helix</keyword>
<name>A0A0N4ZK12_PARTI</name>
<proteinExistence type="predicted"/>
<keyword evidence="2" id="KW-1185">Reference proteome</keyword>
<dbReference type="WBParaSite" id="PTRK_0000844800.1">
    <property type="protein sequence ID" value="PTRK_0000844800.1"/>
    <property type="gene ID" value="PTRK_0000844800"/>
</dbReference>
<feature type="transmembrane region" description="Helical" evidence="1">
    <location>
        <begin position="108"/>
        <end position="128"/>
    </location>
</feature>
<dbReference type="STRING" id="131310.A0A0N4ZK12"/>
<evidence type="ECO:0000256" key="1">
    <source>
        <dbReference type="SAM" id="Phobius"/>
    </source>
</evidence>
<evidence type="ECO:0000313" key="2">
    <source>
        <dbReference type="Proteomes" id="UP000038045"/>
    </source>
</evidence>
<keyword evidence="1" id="KW-0472">Membrane</keyword>
<dbReference type="Proteomes" id="UP000038045">
    <property type="component" value="Unplaced"/>
</dbReference>
<protein>
    <submittedName>
        <fullName evidence="3">G_PROTEIN_RECEP_F1_2 domain-containing protein</fullName>
    </submittedName>
</protein>
<organism evidence="2 3">
    <name type="scientific">Parastrongyloides trichosuri</name>
    <name type="common">Possum-specific nematode worm</name>
    <dbReference type="NCBI Taxonomy" id="131310"/>
    <lineage>
        <taxon>Eukaryota</taxon>
        <taxon>Metazoa</taxon>
        <taxon>Ecdysozoa</taxon>
        <taxon>Nematoda</taxon>
        <taxon>Chromadorea</taxon>
        <taxon>Rhabditida</taxon>
        <taxon>Tylenchina</taxon>
        <taxon>Panagrolaimomorpha</taxon>
        <taxon>Strongyloidoidea</taxon>
        <taxon>Strongyloididae</taxon>
        <taxon>Parastrongyloides</taxon>
    </lineage>
</organism>
<evidence type="ECO:0000313" key="3">
    <source>
        <dbReference type="WBParaSite" id="PTRK_0000844800.1"/>
    </source>
</evidence>
<sequence length="179" mass="20903">MLLTFITCQIYAITTILLGFITKPKVRNQRACQAFYIYPPEYLRCFYGLGVVTTCVVIFFQVWITLLSHSMKSVSSKIERANKKNFHITTTKIPANTKNDYSKIKRTMTLVLVNYVVMWCLPQLAYFILLTVHANDDWNSLVSEIQNYFNIIHANLSMLIYLTTYSDLKKLFINFLLEK</sequence>
<dbReference type="AlphaFoldDB" id="A0A0N4ZK12"/>